<protein>
    <submittedName>
        <fullName evidence="1">Uncharacterized protein</fullName>
    </submittedName>
</protein>
<name>A0AAU9VWG9_9CNID</name>
<accession>A0AAU9VWG9</accession>
<comment type="caution">
    <text evidence="1">The sequence shown here is derived from an EMBL/GenBank/DDBJ whole genome shotgun (WGS) entry which is preliminary data.</text>
</comment>
<reference evidence="1 2" key="1">
    <citation type="submission" date="2022-05" db="EMBL/GenBank/DDBJ databases">
        <authorList>
            <consortium name="Genoscope - CEA"/>
            <person name="William W."/>
        </authorList>
    </citation>
    <scope>NUCLEOTIDE SEQUENCE [LARGE SCALE GENOMIC DNA]</scope>
</reference>
<dbReference type="InterPro" id="IPR011990">
    <property type="entry name" value="TPR-like_helical_dom_sf"/>
</dbReference>
<proteinExistence type="predicted"/>
<evidence type="ECO:0000313" key="2">
    <source>
        <dbReference type="Proteomes" id="UP001159428"/>
    </source>
</evidence>
<dbReference type="Gene3D" id="1.25.40.10">
    <property type="entry name" value="Tetratricopeptide repeat domain"/>
    <property type="match status" value="1"/>
</dbReference>
<sequence>MALRDNRVLPRMICAVGNVATTDRMTTQEDIALCVIHHSFYPHDNEQIRATPWQRYRVDQQSTLLNLSFVIALMSKESQEIWISDLAPSRPNELVVNNGAYKMILQAYPNRGVVISNSSVDCEGRQLPPHARLLTVLLPAGGPNIYNATLQLTKELEGREVVCDEIIFTVATNLPDGNQVHFHEKGNIFYIDYPLPKLKLAGVLTRPFAWNIIMHFEKLSDNGKYSLYRQHRKSLERWAKTTPQYQDLVAMVLNEEGVACLIRNRLEEGVNLARKACRLSSFHNCVNDRTIRGYASAVYAAAERFAGDQDGAKQYLQDALEIFEPMEPSSYTSITLYNIGAIAMERSATVGVSNDEEREAESFLQMAATHWNHQNLNTTARMLPRVYNRLIGLYLKSSPNTAPNLDVTVSQDNLRRAGEVIRRFEVLLPQCFKWMKSTFYLGKADHYIRLRDINDGLRAAEQALDISRQSGLQREAAGAVSRVNLLRGLDDLRRRPPIVPDCMD</sequence>
<dbReference type="AlphaFoldDB" id="A0AAU9VWG9"/>
<gene>
    <name evidence="1" type="ORF">PMEA_00026415</name>
</gene>
<dbReference type="EMBL" id="CALNXJ010000005">
    <property type="protein sequence ID" value="CAH3039814.1"/>
    <property type="molecule type" value="Genomic_DNA"/>
</dbReference>
<dbReference type="Proteomes" id="UP001159428">
    <property type="component" value="Unassembled WGS sequence"/>
</dbReference>
<keyword evidence="2" id="KW-1185">Reference proteome</keyword>
<evidence type="ECO:0000313" key="1">
    <source>
        <dbReference type="EMBL" id="CAH3039814.1"/>
    </source>
</evidence>
<organism evidence="1 2">
    <name type="scientific">Pocillopora meandrina</name>
    <dbReference type="NCBI Taxonomy" id="46732"/>
    <lineage>
        <taxon>Eukaryota</taxon>
        <taxon>Metazoa</taxon>
        <taxon>Cnidaria</taxon>
        <taxon>Anthozoa</taxon>
        <taxon>Hexacorallia</taxon>
        <taxon>Scleractinia</taxon>
        <taxon>Astrocoeniina</taxon>
        <taxon>Pocilloporidae</taxon>
        <taxon>Pocillopora</taxon>
    </lineage>
</organism>
<dbReference type="SUPFAM" id="SSF48452">
    <property type="entry name" value="TPR-like"/>
    <property type="match status" value="1"/>
</dbReference>